<protein>
    <submittedName>
        <fullName evidence="1">Uncharacterized protein</fullName>
    </submittedName>
</protein>
<reference evidence="2" key="1">
    <citation type="journal article" date="2022" name="Mol. Ecol. Resour.">
        <title>The genomes of chicory, endive, great burdock and yacon provide insights into Asteraceae palaeo-polyploidization history and plant inulin production.</title>
        <authorList>
            <person name="Fan W."/>
            <person name="Wang S."/>
            <person name="Wang H."/>
            <person name="Wang A."/>
            <person name="Jiang F."/>
            <person name="Liu H."/>
            <person name="Zhao H."/>
            <person name="Xu D."/>
            <person name="Zhang Y."/>
        </authorList>
    </citation>
    <scope>NUCLEOTIDE SEQUENCE [LARGE SCALE GENOMIC DNA]</scope>
    <source>
        <strain evidence="2">cv. Niubang</strain>
    </source>
</reference>
<gene>
    <name evidence="1" type="ORF">L6452_15720</name>
</gene>
<accession>A0ACB9CPP7</accession>
<evidence type="ECO:0000313" key="2">
    <source>
        <dbReference type="Proteomes" id="UP001055879"/>
    </source>
</evidence>
<dbReference type="EMBL" id="CM042050">
    <property type="protein sequence ID" value="KAI3736183.1"/>
    <property type="molecule type" value="Genomic_DNA"/>
</dbReference>
<proteinExistence type="predicted"/>
<name>A0ACB9CPP7_ARCLA</name>
<organism evidence="1 2">
    <name type="scientific">Arctium lappa</name>
    <name type="common">Greater burdock</name>
    <name type="synonym">Lappa major</name>
    <dbReference type="NCBI Taxonomy" id="4217"/>
    <lineage>
        <taxon>Eukaryota</taxon>
        <taxon>Viridiplantae</taxon>
        <taxon>Streptophyta</taxon>
        <taxon>Embryophyta</taxon>
        <taxon>Tracheophyta</taxon>
        <taxon>Spermatophyta</taxon>
        <taxon>Magnoliopsida</taxon>
        <taxon>eudicotyledons</taxon>
        <taxon>Gunneridae</taxon>
        <taxon>Pentapetalae</taxon>
        <taxon>asterids</taxon>
        <taxon>campanulids</taxon>
        <taxon>Asterales</taxon>
        <taxon>Asteraceae</taxon>
        <taxon>Carduoideae</taxon>
        <taxon>Cardueae</taxon>
        <taxon>Arctiinae</taxon>
        <taxon>Arctium</taxon>
    </lineage>
</organism>
<comment type="caution">
    <text evidence="1">The sequence shown here is derived from an EMBL/GenBank/DDBJ whole genome shotgun (WGS) entry which is preliminary data.</text>
</comment>
<keyword evidence="2" id="KW-1185">Reference proteome</keyword>
<evidence type="ECO:0000313" key="1">
    <source>
        <dbReference type="EMBL" id="KAI3736183.1"/>
    </source>
</evidence>
<dbReference type="Proteomes" id="UP001055879">
    <property type="component" value="Linkage Group LG04"/>
</dbReference>
<reference evidence="1 2" key="2">
    <citation type="journal article" date="2022" name="Mol. Ecol. Resour.">
        <title>The genomes of chicory, endive, great burdock and yacon provide insights into Asteraceae paleo-polyploidization history and plant inulin production.</title>
        <authorList>
            <person name="Fan W."/>
            <person name="Wang S."/>
            <person name="Wang H."/>
            <person name="Wang A."/>
            <person name="Jiang F."/>
            <person name="Liu H."/>
            <person name="Zhao H."/>
            <person name="Xu D."/>
            <person name="Zhang Y."/>
        </authorList>
    </citation>
    <scope>NUCLEOTIDE SEQUENCE [LARGE SCALE GENOMIC DNA]</scope>
    <source>
        <strain evidence="2">cv. Niubang</strain>
    </source>
</reference>
<sequence length="130" mass="15100">MRIIVNQIINDPYFKIGYKQIEFHCDHLELKDDDDIATGNNLKVMNNFDIIYFSSGYNLLGLLDDREIGEWFLSTASPEKIIEKMVEVEKGFGGIYGSNLSLSHEDEDKIVHNNSPDDEWKSMIRRIKSR</sequence>